<evidence type="ECO:0000313" key="2">
    <source>
        <dbReference type="Proteomes" id="UP000625568"/>
    </source>
</evidence>
<reference evidence="1 2" key="1">
    <citation type="submission" date="2021-02" db="EMBL/GenBank/DDBJ databases">
        <title>FDA dAtabase for Regulatory Grade micrObial Sequences (FDA-ARGOS): Supporting development and validation of Infectious Disease Dx tests.</title>
        <authorList>
            <person name="Minogue T."/>
            <person name="Wolcott M."/>
            <person name="Wasieloski L."/>
            <person name="Aguilar W."/>
            <person name="Moore D."/>
            <person name="Jaissle J."/>
            <person name="Tallon L."/>
            <person name="Sadzewicz L."/>
            <person name="Zhao X."/>
            <person name="Boylan J."/>
            <person name="Ott S."/>
            <person name="Bowen H."/>
            <person name="Vavikolanu K."/>
            <person name="Mehta A."/>
            <person name="Aluvathingal J."/>
            <person name="Nadendla S."/>
            <person name="Yan Y."/>
            <person name="Sichtig H."/>
        </authorList>
    </citation>
    <scope>NUCLEOTIDE SEQUENCE [LARGE SCALE GENOMIC DNA]</scope>
    <source>
        <strain evidence="1 2">FDAARGOS_1272</strain>
    </source>
</reference>
<accession>A0A892I7Z4</accession>
<organism evidence="1 2">
    <name type="scientific">Burkholderia dolosa</name>
    <dbReference type="NCBI Taxonomy" id="152500"/>
    <lineage>
        <taxon>Bacteria</taxon>
        <taxon>Pseudomonadati</taxon>
        <taxon>Pseudomonadota</taxon>
        <taxon>Betaproteobacteria</taxon>
        <taxon>Burkholderiales</taxon>
        <taxon>Burkholderiaceae</taxon>
        <taxon>Burkholderia</taxon>
        <taxon>Burkholderia cepacia complex</taxon>
    </lineage>
</organism>
<dbReference type="EMBL" id="CP069482">
    <property type="protein sequence ID" value="QRO78248.1"/>
    <property type="molecule type" value="Genomic_DNA"/>
</dbReference>
<dbReference type="GeneID" id="93125944"/>
<name>A0A892I7Z4_9BURK</name>
<keyword evidence="2" id="KW-1185">Reference proteome</keyword>
<dbReference type="RefSeq" id="WP_158380470.1">
    <property type="nucleotide sequence ID" value="NZ_CABVPR010000110.1"/>
</dbReference>
<evidence type="ECO:0000313" key="1">
    <source>
        <dbReference type="EMBL" id="QRO78248.1"/>
    </source>
</evidence>
<gene>
    <name evidence="1" type="ORF">I6K02_04905</name>
</gene>
<proteinExistence type="predicted"/>
<sequence>MNIAVFSSIVTLFAVWSISAIAYVGIRDGPNAVRLVKARSNGCDDPRALRRS</sequence>
<dbReference type="AlphaFoldDB" id="A0A892I7Z4"/>
<protein>
    <submittedName>
        <fullName evidence="1">Uncharacterized protein</fullName>
    </submittedName>
</protein>
<dbReference type="Proteomes" id="UP000625568">
    <property type="component" value="Chromosome 1"/>
</dbReference>